<reference evidence="2" key="1">
    <citation type="journal article" date="2017" name="BMC Genomics">
        <title>Gapless genome assembly of Colletotrichum higginsianum reveals chromosome structure and association of transposable elements with secondary metabolite gene clusters.</title>
        <authorList>
            <person name="Dallery J.-F."/>
            <person name="Lapalu N."/>
            <person name="Zampounis A."/>
            <person name="Pigne S."/>
            <person name="Luyten I."/>
            <person name="Amselem J."/>
            <person name="Wittenberg A.H.J."/>
            <person name="Zhou S."/>
            <person name="de Queiroz M.V."/>
            <person name="Robin G.P."/>
            <person name="Auger A."/>
            <person name="Hainaut M."/>
            <person name="Henrissat B."/>
            <person name="Kim K.-T."/>
            <person name="Lee Y.-H."/>
            <person name="Lespinet O."/>
            <person name="Schwartz D.C."/>
            <person name="Thon M.R."/>
            <person name="O'Connell R.J."/>
        </authorList>
    </citation>
    <scope>NUCLEOTIDE SEQUENCE [LARGE SCALE GENOMIC DNA]</scope>
    <source>
        <strain evidence="2">IMI 349063</strain>
    </source>
</reference>
<evidence type="ECO:0000313" key="1">
    <source>
        <dbReference type="EMBL" id="OBR07306.1"/>
    </source>
</evidence>
<sequence length="142" mass="15532">MPSRRTKSSCRGVSVLFEHAYFRLGPIRDLVADITTSAPAGRFVDSVVKSTPSQTQPRQDRIPTSAWESWRLLLGARGFTAVPCISSQIPMSDFDLRLPGVAAAETSIRFAAWGAYLRPHRQSKVGSIPPVFSGCSIALREV</sequence>
<dbReference type="AlphaFoldDB" id="A0A1B7Y5P9"/>
<dbReference type="GeneID" id="28867908"/>
<evidence type="ECO:0000313" key="2">
    <source>
        <dbReference type="Proteomes" id="UP000092177"/>
    </source>
</evidence>
<dbReference type="Proteomes" id="UP000092177">
    <property type="component" value="Chromosome 6"/>
</dbReference>
<dbReference type="RefSeq" id="XP_018155824.1">
    <property type="nucleotide sequence ID" value="XM_018303801.1"/>
</dbReference>
<dbReference type="EMBL" id="LTAN01000006">
    <property type="protein sequence ID" value="OBR07306.1"/>
    <property type="molecule type" value="Genomic_DNA"/>
</dbReference>
<gene>
    <name evidence="1" type="ORF">CH63R_08827</name>
</gene>
<dbReference type="KEGG" id="chig:CH63R_08827"/>
<comment type="caution">
    <text evidence="1">The sequence shown here is derived from an EMBL/GenBank/DDBJ whole genome shotgun (WGS) entry which is preliminary data.</text>
</comment>
<accession>A0A1B7Y5P9</accession>
<dbReference type="VEuPathDB" id="FungiDB:CH63R_08827"/>
<organism evidence="1 2">
    <name type="scientific">Colletotrichum higginsianum (strain IMI 349063)</name>
    <name type="common">Crucifer anthracnose fungus</name>
    <dbReference type="NCBI Taxonomy" id="759273"/>
    <lineage>
        <taxon>Eukaryota</taxon>
        <taxon>Fungi</taxon>
        <taxon>Dikarya</taxon>
        <taxon>Ascomycota</taxon>
        <taxon>Pezizomycotina</taxon>
        <taxon>Sordariomycetes</taxon>
        <taxon>Hypocreomycetidae</taxon>
        <taxon>Glomerellales</taxon>
        <taxon>Glomerellaceae</taxon>
        <taxon>Colletotrichum</taxon>
        <taxon>Colletotrichum destructivum species complex</taxon>
    </lineage>
</organism>
<protein>
    <submittedName>
        <fullName evidence="1">Uncharacterized protein</fullName>
    </submittedName>
</protein>
<name>A0A1B7Y5P9_COLHI</name>
<proteinExistence type="predicted"/>
<keyword evidence="2" id="KW-1185">Reference proteome</keyword>